<organism evidence="4 5">
    <name type="scientific">Prymnesium parvum</name>
    <name type="common">Toxic golden alga</name>
    <dbReference type="NCBI Taxonomy" id="97485"/>
    <lineage>
        <taxon>Eukaryota</taxon>
        <taxon>Haptista</taxon>
        <taxon>Haptophyta</taxon>
        <taxon>Prymnesiophyceae</taxon>
        <taxon>Prymnesiales</taxon>
        <taxon>Prymnesiaceae</taxon>
        <taxon>Prymnesium</taxon>
    </lineage>
</organism>
<evidence type="ECO:0008006" key="6">
    <source>
        <dbReference type="Google" id="ProtNLM"/>
    </source>
</evidence>
<accession>A0AB34JFJ4</accession>
<evidence type="ECO:0000313" key="4">
    <source>
        <dbReference type="EMBL" id="KAL1520263.1"/>
    </source>
</evidence>
<protein>
    <recommendedName>
        <fullName evidence="6">PB1 domain-containing protein</fullName>
    </recommendedName>
</protein>
<evidence type="ECO:0000313" key="5">
    <source>
        <dbReference type="Proteomes" id="UP001515480"/>
    </source>
</evidence>
<feature type="compositionally biased region" description="Basic and acidic residues" evidence="1">
    <location>
        <begin position="406"/>
        <end position="415"/>
    </location>
</feature>
<feature type="chain" id="PRO_5044279142" description="PB1 domain-containing protein" evidence="3">
    <location>
        <begin position="26"/>
        <end position="437"/>
    </location>
</feature>
<keyword evidence="2" id="KW-1133">Transmembrane helix</keyword>
<proteinExistence type="predicted"/>
<feature type="signal peptide" evidence="3">
    <location>
        <begin position="1"/>
        <end position="25"/>
    </location>
</feature>
<feature type="region of interest" description="Disordered" evidence="1">
    <location>
        <begin position="101"/>
        <end position="154"/>
    </location>
</feature>
<keyword evidence="5" id="KW-1185">Reference proteome</keyword>
<feature type="compositionally biased region" description="Basic residues" evidence="1">
    <location>
        <begin position="382"/>
        <end position="392"/>
    </location>
</feature>
<evidence type="ECO:0000256" key="1">
    <source>
        <dbReference type="SAM" id="MobiDB-lite"/>
    </source>
</evidence>
<keyword evidence="2" id="KW-0812">Transmembrane</keyword>
<keyword evidence="3" id="KW-0732">Signal</keyword>
<feature type="region of interest" description="Disordered" evidence="1">
    <location>
        <begin position="170"/>
        <end position="218"/>
    </location>
</feature>
<sequence>MVVWRAAARLPRLLLLCARIGGAAADQGPCPDGYSHQFDGYMSCALAAAPCASKVVWRAAGVVMAECEKACAGRCEGLSLYGSSECWIYNSWTGTEVHDETSVICRRDKPPPPPAASPPPLPSPSPPPRLSPPPPPPPPSLASPPPRYSPPLPLFSQVSEADRTHIVLAPLPSSSSSSTSSSSSSSSSSSYLPSSSLPSSGPSSSSLPSLSSSSHAPSTASLANVDLTAATEPYLTAALLAASMSTGPLLPLVVLAVGGCSALVLLCVCCALLSGRCRHAEEEEEEEEEAAEEWEDVPRAGASQRVLVEVDGAVSTTRVHTGHCRSLPQLRRVLAAACGARGEMLLEYLDERAGVAVTVDDECDIALILAKPTLKVTFSREARRRGKARTPRMPRLPRLPRAPHRRGYERGRCREEEADAASEEDDDYEEERRCVVQ</sequence>
<gene>
    <name evidence="4" type="ORF">AB1Y20_023732</name>
</gene>
<dbReference type="AlphaFoldDB" id="A0AB34JFJ4"/>
<evidence type="ECO:0000256" key="3">
    <source>
        <dbReference type="SAM" id="SignalP"/>
    </source>
</evidence>
<feature type="compositionally biased region" description="Acidic residues" evidence="1">
    <location>
        <begin position="416"/>
        <end position="429"/>
    </location>
</feature>
<feature type="compositionally biased region" description="Pro residues" evidence="1">
    <location>
        <begin position="111"/>
        <end position="153"/>
    </location>
</feature>
<feature type="compositionally biased region" description="Basic and acidic residues" evidence="1">
    <location>
        <begin position="101"/>
        <end position="110"/>
    </location>
</feature>
<feature type="transmembrane region" description="Helical" evidence="2">
    <location>
        <begin position="249"/>
        <end position="273"/>
    </location>
</feature>
<feature type="region of interest" description="Disordered" evidence="1">
    <location>
        <begin position="380"/>
        <end position="437"/>
    </location>
</feature>
<name>A0AB34JFJ4_PRYPA</name>
<dbReference type="EMBL" id="JBGBPQ010000009">
    <property type="protein sequence ID" value="KAL1520263.1"/>
    <property type="molecule type" value="Genomic_DNA"/>
</dbReference>
<keyword evidence="2" id="KW-0472">Membrane</keyword>
<dbReference type="Proteomes" id="UP001515480">
    <property type="component" value="Unassembled WGS sequence"/>
</dbReference>
<comment type="caution">
    <text evidence="4">The sequence shown here is derived from an EMBL/GenBank/DDBJ whole genome shotgun (WGS) entry which is preliminary data.</text>
</comment>
<reference evidence="4 5" key="1">
    <citation type="journal article" date="2024" name="Science">
        <title>Giant polyketide synthase enzymes in the biosynthesis of giant marine polyether toxins.</title>
        <authorList>
            <person name="Fallon T.R."/>
            <person name="Shende V.V."/>
            <person name="Wierzbicki I.H."/>
            <person name="Pendleton A.L."/>
            <person name="Watervoot N.F."/>
            <person name="Auber R.P."/>
            <person name="Gonzalez D.J."/>
            <person name="Wisecaver J.H."/>
            <person name="Moore B.S."/>
        </authorList>
    </citation>
    <scope>NUCLEOTIDE SEQUENCE [LARGE SCALE GENOMIC DNA]</scope>
    <source>
        <strain evidence="4 5">12B1</strain>
    </source>
</reference>
<evidence type="ECO:0000256" key="2">
    <source>
        <dbReference type="SAM" id="Phobius"/>
    </source>
</evidence>